<evidence type="ECO:0000256" key="5">
    <source>
        <dbReference type="PROSITE-ProRule" id="PRU00042"/>
    </source>
</evidence>
<keyword evidence="3 5" id="KW-0863">Zinc-finger</keyword>
<name>A0A433U3G2_ELYCH</name>
<dbReference type="FunFam" id="3.30.160.60:FF:000624">
    <property type="entry name" value="zinc finger protein 697"/>
    <property type="match status" value="1"/>
</dbReference>
<proteinExistence type="predicted"/>
<dbReference type="Proteomes" id="UP000271974">
    <property type="component" value="Unassembled WGS sequence"/>
</dbReference>
<dbReference type="PANTHER" id="PTHR24403:SF67">
    <property type="entry name" value="FI01116P-RELATED"/>
    <property type="match status" value="1"/>
</dbReference>
<dbReference type="GO" id="GO:0008270">
    <property type="term" value="F:zinc ion binding"/>
    <property type="evidence" value="ECO:0007669"/>
    <property type="project" value="UniProtKB-KW"/>
</dbReference>
<dbReference type="FunFam" id="3.30.160.60:FF:000446">
    <property type="entry name" value="Zinc finger protein"/>
    <property type="match status" value="1"/>
</dbReference>
<dbReference type="SMART" id="SM00355">
    <property type="entry name" value="ZnF_C2H2"/>
    <property type="match status" value="11"/>
</dbReference>
<feature type="region of interest" description="Disordered" evidence="6">
    <location>
        <begin position="86"/>
        <end position="107"/>
    </location>
</feature>
<feature type="domain" description="C2H2-type" evidence="7">
    <location>
        <begin position="604"/>
        <end position="631"/>
    </location>
</feature>
<keyword evidence="1" id="KW-0479">Metal-binding</keyword>
<evidence type="ECO:0000256" key="4">
    <source>
        <dbReference type="ARBA" id="ARBA00022833"/>
    </source>
</evidence>
<reference evidence="8 9" key="1">
    <citation type="submission" date="2019-01" db="EMBL/GenBank/DDBJ databases">
        <title>A draft genome assembly of the solar-powered sea slug Elysia chlorotica.</title>
        <authorList>
            <person name="Cai H."/>
            <person name="Li Q."/>
            <person name="Fang X."/>
            <person name="Li J."/>
            <person name="Curtis N.E."/>
            <person name="Altenburger A."/>
            <person name="Shibata T."/>
            <person name="Feng M."/>
            <person name="Maeda T."/>
            <person name="Schwartz J.A."/>
            <person name="Shigenobu S."/>
            <person name="Lundholm N."/>
            <person name="Nishiyama T."/>
            <person name="Yang H."/>
            <person name="Hasebe M."/>
            <person name="Li S."/>
            <person name="Pierce S.K."/>
            <person name="Wang J."/>
        </authorList>
    </citation>
    <scope>NUCLEOTIDE SEQUENCE [LARGE SCALE GENOMIC DNA]</scope>
    <source>
        <strain evidence="8">EC2010</strain>
        <tissue evidence="8">Whole organism of an adult</tissue>
    </source>
</reference>
<dbReference type="OrthoDB" id="5876240at2759"/>
<dbReference type="PANTHER" id="PTHR24403">
    <property type="entry name" value="ZINC FINGER PROTEIN"/>
    <property type="match status" value="1"/>
</dbReference>
<keyword evidence="2" id="KW-0677">Repeat</keyword>
<organism evidence="8 9">
    <name type="scientific">Elysia chlorotica</name>
    <name type="common">Eastern emerald elysia</name>
    <name type="synonym">Sea slug</name>
    <dbReference type="NCBI Taxonomy" id="188477"/>
    <lineage>
        <taxon>Eukaryota</taxon>
        <taxon>Metazoa</taxon>
        <taxon>Spiralia</taxon>
        <taxon>Lophotrochozoa</taxon>
        <taxon>Mollusca</taxon>
        <taxon>Gastropoda</taxon>
        <taxon>Heterobranchia</taxon>
        <taxon>Euthyneura</taxon>
        <taxon>Panpulmonata</taxon>
        <taxon>Sacoglossa</taxon>
        <taxon>Placobranchoidea</taxon>
        <taxon>Plakobranchidae</taxon>
        <taxon>Elysia</taxon>
    </lineage>
</organism>
<feature type="region of interest" description="Disordered" evidence="6">
    <location>
        <begin position="872"/>
        <end position="894"/>
    </location>
</feature>
<feature type="compositionally biased region" description="Polar residues" evidence="6">
    <location>
        <begin position="90"/>
        <end position="107"/>
    </location>
</feature>
<keyword evidence="9" id="KW-1185">Reference proteome</keyword>
<evidence type="ECO:0000259" key="7">
    <source>
        <dbReference type="PROSITE" id="PS50157"/>
    </source>
</evidence>
<evidence type="ECO:0000313" key="8">
    <source>
        <dbReference type="EMBL" id="RUS88333.1"/>
    </source>
</evidence>
<gene>
    <name evidence="8" type="ORF">EGW08_003904</name>
</gene>
<evidence type="ECO:0000256" key="2">
    <source>
        <dbReference type="ARBA" id="ARBA00022737"/>
    </source>
</evidence>
<dbReference type="AlphaFoldDB" id="A0A433U3G2"/>
<protein>
    <recommendedName>
        <fullName evidence="7">C2H2-type domain-containing protein</fullName>
    </recommendedName>
</protein>
<evidence type="ECO:0000256" key="1">
    <source>
        <dbReference type="ARBA" id="ARBA00022723"/>
    </source>
</evidence>
<feature type="compositionally biased region" description="Basic and acidic residues" evidence="6">
    <location>
        <begin position="876"/>
        <end position="885"/>
    </location>
</feature>
<evidence type="ECO:0000256" key="3">
    <source>
        <dbReference type="ARBA" id="ARBA00022771"/>
    </source>
</evidence>
<dbReference type="Gene3D" id="3.30.160.60">
    <property type="entry name" value="Classic Zinc Finger"/>
    <property type="match status" value="4"/>
</dbReference>
<evidence type="ECO:0000313" key="9">
    <source>
        <dbReference type="Proteomes" id="UP000271974"/>
    </source>
</evidence>
<dbReference type="GO" id="GO:0005634">
    <property type="term" value="C:nucleus"/>
    <property type="evidence" value="ECO:0007669"/>
    <property type="project" value="TreeGrafter"/>
</dbReference>
<dbReference type="InterPro" id="IPR013087">
    <property type="entry name" value="Znf_C2H2_type"/>
</dbReference>
<dbReference type="PROSITE" id="PS00028">
    <property type="entry name" value="ZINC_FINGER_C2H2_1"/>
    <property type="match status" value="5"/>
</dbReference>
<dbReference type="InterPro" id="IPR050688">
    <property type="entry name" value="Zinc_finger/UBP_domain"/>
</dbReference>
<keyword evidence="4" id="KW-0862">Zinc</keyword>
<feature type="domain" description="C2H2-type" evidence="7">
    <location>
        <begin position="576"/>
        <end position="603"/>
    </location>
</feature>
<evidence type="ECO:0000256" key="6">
    <source>
        <dbReference type="SAM" id="MobiDB-lite"/>
    </source>
</evidence>
<dbReference type="PROSITE" id="PS50157">
    <property type="entry name" value="ZINC_FINGER_C2H2_2"/>
    <property type="match status" value="6"/>
</dbReference>
<feature type="domain" description="C2H2-type" evidence="7">
    <location>
        <begin position="547"/>
        <end position="575"/>
    </location>
</feature>
<comment type="caution">
    <text evidence="8">The sequence shown here is derived from an EMBL/GenBank/DDBJ whole genome shotgun (WGS) entry which is preliminary data.</text>
</comment>
<sequence>MEAGNRDKAAMEPQDMDIKMEDFVDVVYKCKFCPYTCTQSPDMGHHVRENHLQPHSSGGLQTQLLASISKTDTRALSVSASTVSTASTTLPAQRTSENSGAGHHQVSNGVTAIHSDDELAFPVQSQAFMDKSLTTVSFAPFAVPVSSVEPTNLSNTSTPDLTELINLVKPGAQNSRQALKTTGMGTGMSSVDTAPGHLSGPSDNHPSVPTVVNLGSQAMQSGETPLHEVPSIQIDTAGTPIFNSGLLAAGDVSQPYTVMAIQMPNLNSRSSNAVPQYIVSTPGSDPMNVPETGETKEFLLCGLCKLAFTTMEECQAHMQLEHRELMHDTGVSIGVQVGGAKRGRKRKSEQLKKIKEEPESADPDDVEWLPSVQDLNSNSLGEGRSRRKVKPPRALKEDYVFGKRTHRKVKGPSSDLGYKLSCPMMGCKAKLKTEEGLRIHMDCHNMEDTALTCKECHAPHDFWKNLRLHLWKKHKIDCDLLTCSKCNYKTDTRHKMSIHMEIHSDTKPYTCDVCGKGFRQVSQMKNHQVTHVKDNSKEVGQYWFNAKKCDVCDRVFANSKCLKKHKEVVHGNYKPYECTFCSHTTARKAMMELHMRTHTGEKPFKCDICKYSTGDHNSLRRHKMRHTGQKQYRCTQCPYTCIQSISLKQHMRHKHPGTTAGIFQCSRCPFRSINQTIYFAHMQDHKKGLIPDKLVHPRVELPKARKAPVRTQGGVARREIPVVSPLLLKHPQLHTVMPGESLSSFSAMPGGQAITGVSGESADSQAEVFNMQVTMLAGGDTQISADDMTRLSECPGLVQAGTTALQLIYDTLATLGGHTAASEGHSTLLTTQLPSGIHTAVLSSLQDGHTVHNITYHLPKCDSSAAAVSGSQASKADGHTTDEKSSAGPALDASELAEVTSTGSIVTDRCGENSSSIEILKSLPHMSVENSSNELVLVATETKLENAHLLPQDGCNEKTLRINDVIEGERLDGADSYVEKNIDGDALREMVTVINNNEVSFISVDLIQPQQTDS</sequence>
<dbReference type="FunFam" id="3.30.160.60:FF:000604">
    <property type="entry name" value="Histone H4 transcription factor-like Protein"/>
    <property type="match status" value="1"/>
</dbReference>
<feature type="compositionally biased region" description="Basic and acidic residues" evidence="6">
    <location>
        <begin position="348"/>
        <end position="358"/>
    </location>
</feature>
<feature type="domain" description="C2H2-type" evidence="7">
    <location>
        <begin position="632"/>
        <end position="660"/>
    </location>
</feature>
<feature type="domain" description="C2H2-type" evidence="7">
    <location>
        <begin position="481"/>
        <end position="508"/>
    </location>
</feature>
<dbReference type="STRING" id="188477.A0A433U3G2"/>
<dbReference type="GO" id="GO:0010468">
    <property type="term" value="P:regulation of gene expression"/>
    <property type="evidence" value="ECO:0007669"/>
    <property type="project" value="TreeGrafter"/>
</dbReference>
<feature type="region of interest" description="Disordered" evidence="6">
    <location>
        <begin position="336"/>
        <end position="391"/>
    </location>
</feature>
<accession>A0A433U3G2</accession>
<dbReference type="SUPFAM" id="SSF57667">
    <property type="entry name" value="beta-beta-alpha zinc fingers"/>
    <property type="match status" value="4"/>
</dbReference>
<dbReference type="Pfam" id="PF00096">
    <property type="entry name" value="zf-C2H2"/>
    <property type="match status" value="2"/>
</dbReference>
<dbReference type="InterPro" id="IPR036236">
    <property type="entry name" value="Znf_C2H2_sf"/>
</dbReference>
<dbReference type="EMBL" id="RQTK01000086">
    <property type="protein sequence ID" value="RUS88333.1"/>
    <property type="molecule type" value="Genomic_DNA"/>
</dbReference>
<feature type="domain" description="C2H2-type" evidence="7">
    <location>
        <begin position="509"/>
        <end position="536"/>
    </location>
</feature>